<evidence type="ECO:0000256" key="2">
    <source>
        <dbReference type="ARBA" id="ARBA00022448"/>
    </source>
</evidence>
<evidence type="ECO:0000256" key="4">
    <source>
        <dbReference type="ARBA" id="ARBA00022692"/>
    </source>
</evidence>
<evidence type="ECO:0000256" key="8">
    <source>
        <dbReference type="SAM" id="Phobius"/>
    </source>
</evidence>
<reference evidence="9" key="1">
    <citation type="submission" date="2023-07" db="EMBL/GenBank/DDBJ databases">
        <title>Sorghum-associated microbial communities from plants grown in Nebraska, USA.</title>
        <authorList>
            <person name="Schachtman D."/>
        </authorList>
    </citation>
    <scope>NUCLEOTIDE SEQUENCE</scope>
    <source>
        <strain evidence="9">BE261</strain>
    </source>
</reference>
<dbReference type="RefSeq" id="WP_310108540.1">
    <property type="nucleotide sequence ID" value="NZ_JAVDTN010000001.1"/>
</dbReference>
<dbReference type="InterPro" id="IPR003445">
    <property type="entry name" value="Cat_transpt"/>
</dbReference>
<evidence type="ECO:0000256" key="1">
    <source>
        <dbReference type="ARBA" id="ARBA00004651"/>
    </source>
</evidence>
<dbReference type="GO" id="GO:0008324">
    <property type="term" value="F:monoatomic cation transmembrane transporter activity"/>
    <property type="evidence" value="ECO:0007669"/>
    <property type="project" value="InterPro"/>
</dbReference>
<comment type="caution">
    <text evidence="9">The sequence shown here is derived from an EMBL/GenBank/DDBJ whole genome shotgun (WGS) entry which is preliminary data.</text>
</comment>
<feature type="transmembrane region" description="Helical" evidence="8">
    <location>
        <begin position="449"/>
        <end position="471"/>
    </location>
</feature>
<organism evidence="9 10">
    <name type="scientific">Pseudarthrobacter oxydans</name>
    <name type="common">Arthrobacter oxydans</name>
    <dbReference type="NCBI Taxonomy" id="1671"/>
    <lineage>
        <taxon>Bacteria</taxon>
        <taxon>Bacillati</taxon>
        <taxon>Actinomycetota</taxon>
        <taxon>Actinomycetes</taxon>
        <taxon>Micrococcales</taxon>
        <taxon>Micrococcaceae</taxon>
        <taxon>Pseudarthrobacter</taxon>
    </lineage>
</organism>
<protein>
    <submittedName>
        <fullName evidence="9">Potassium uptake TrkH family protein</fullName>
    </submittedName>
</protein>
<keyword evidence="2" id="KW-0813">Transport</keyword>
<feature type="transmembrane region" description="Helical" evidence="8">
    <location>
        <begin position="341"/>
        <end position="369"/>
    </location>
</feature>
<dbReference type="EMBL" id="JAVDWN010000001">
    <property type="protein sequence ID" value="MDR7162652.1"/>
    <property type="molecule type" value="Genomic_DNA"/>
</dbReference>
<name>A0AAW8N4K7_PSEOX</name>
<evidence type="ECO:0000313" key="10">
    <source>
        <dbReference type="Proteomes" id="UP001262032"/>
    </source>
</evidence>
<evidence type="ECO:0000313" key="9">
    <source>
        <dbReference type="EMBL" id="MDR7162652.1"/>
    </source>
</evidence>
<comment type="subcellular location">
    <subcellularLocation>
        <location evidence="1">Cell membrane</location>
        <topology evidence="1">Multi-pass membrane protein</topology>
    </subcellularLocation>
</comment>
<sequence length="488" mass="52150">MHLKAYQRSPHPQRRRRTPKAVLAGYSRSLAELQGKQVPTLRRLAHKLVPRHPAQLIALGFVLAIAAGTGLLMLPAAATGPRPASLLEALFTATSAVCVTGLITVDTPVFWTGFGHAVILVLIQIGGFGVMSFGALLGVLTARRLGLRSRMLAATETKSTGFGDVRRVLVGVLLITVVVETILAVLLMLRFLLGYGYTPGEALWHGVFHSVSAFNNAGFALYSDSLMGFVGDPWVCLPIAGAVIIGSLGFPVLFELRRQYRRPVYWSMHTKIVLAGSAVLLVGGTVFLTAAEWTNTATLGGLPPEDRILGGFFQSVITRTAGFNSVDIGQMHPVSWLGMDILMFIGGGPAGTAGGLKITTFAVLFFILATELRGDTAVNIFGKRLSRAVHRQAITVVLLAIALVTASTMFLMLITDFGQERILFEVVSAFATVGLSTGITAGMPPAGQMVLILLMFIGRLGPVTLGTALALRKRPILYENPKERPLIG</sequence>
<feature type="transmembrane region" description="Helical" evidence="8">
    <location>
        <begin position="168"/>
        <end position="191"/>
    </location>
</feature>
<dbReference type="GO" id="GO:0030001">
    <property type="term" value="P:metal ion transport"/>
    <property type="evidence" value="ECO:0007669"/>
    <property type="project" value="UniProtKB-ARBA"/>
</dbReference>
<gene>
    <name evidence="9" type="ORF">J2X12_000653</name>
</gene>
<feature type="transmembrane region" description="Helical" evidence="8">
    <location>
        <begin position="234"/>
        <end position="252"/>
    </location>
</feature>
<dbReference type="PANTHER" id="PTHR32024:SF1">
    <property type="entry name" value="KTR SYSTEM POTASSIUM UPTAKE PROTEIN B"/>
    <property type="match status" value="1"/>
</dbReference>
<feature type="transmembrane region" description="Helical" evidence="8">
    <location>
        <begin position="272"/>
        <end position="291"/>
    </location>
</feature>
<keyword evidence="7 8" id="KW-0472">Membrane</keyword>
<accession>A0AAW8N4K7</accession>
<dbReference type="GeneID" id="97420730"/>
<proteinExistence type="predicted"/>
<dbReference type="GO" id="GO:0005886">
    <property type="term" value="C:plasma membrane"/>
    <property type="evidence" value="ECO:0007669"/>
    <property type="project" value="UniProtKB-SubCell"/>
</dbReference>
<evidence type="ECO:0000256" key="7">
    <source>
        <dbReference type="ARBA" id="ARBA00023136"/>
    </source>
</evidence>
<dbReference type="AlphaFoldDB" id="A0AAW8N4K7"/>
<evidence type="ECO:0000256" key="3">
    <source>
        <dbReference type="ARBA" id="ARBA00022475"/>
    </source>
</evidence>
<dbReference type="Pfam" id="PF02386">
    <property type="entry name" value="TrkH"/>
    <property type="match status" value="1"/>
</dbReference>
<keyword evidence="5 8" id="KW-1133">Transmembrane helix</keyword>
<dbReference type="Proteomes" id="UP001262032">
    <property type="component" value="Unassembled WGS sequence"/>
</dbReference>
<feature type="transmembrane region" description="Helical" evidence="8">
    <location>
        <begin position="117"/>
        <end position="142"/>
    </location>
</feature>
<feature type="transmembrane region" description="Helical" evidence="8">
    <location>
        <begin position="389"/>
        <end position="415"/>
    </location>
</feature>
<evidence type="ECO:0000256" key="5">
    <source>
        <dbReference type="ARBA" id="ARBA00022989"/>
    </source>
</evidence>
<dbReference type="PANTHER" id="PTHR32024">
    <property type="entry name" value="TRK SYSTEM POTASSIUM UPTAKE PROTEIN TRKG-RELATED"/>
    <property type="match status" value="1"/>
</dbReference>
<keyword evidence="6" id="KW-0406">Ion transport</keyword>
<feature type="transmembrane region" description="Helical" evidence="8">
    <location>
        <begin position="54"/>
        <end position="74"/>
    </location>
</feature>
<keyword evidence="3" id="KW-1003">Cell membrane</keyword>
<evidence type="ECO:0000256" key="6">
    <source>
        <dbReference type="ARBA" id="ARBA00023065"/>
    </source>
</evidence>
<keyword evidence="4 8" id="KW-0812">Transmembrane</keyword>